<name>A0A1B0GIB6_LUTLO</name>
<dbReference type="EMBL" id="AJWK01013644">
    <property type="status" value="NOT_ANNOTATED_CDS"/>
    <property type="molecule type" value="Genomic_DNA"/>
</dbReference>
<keyword evidence="3" id="KW-1185">Reference proteome</keyword>
<sequence length="167" mass="19145">PGQQALYPNNERRTPDTYGRSRSGQDRRNFADYEDIYNLQQQAMGDLGSYRRPMSPIGYQNNKSTPGRYTPNYLEPNTAAQHVQMRARPVQSTLIPRPHSADFLEYEARSAEAAQMQAEPARAPRPKSSLDINRAPDSYYYSEASYAEKLRQSALYQTKPSTMPLRY</sequence>
<organism evidence="2 3">
    <name type="scientific">Lutzomyia longipalpis</name>
    <name type="common">Sand fly</name>
    <dbReference type="NCBI Taxonomy" id="7200"/>
    <lineage>
        <taxon>Eukaryota</taxon>
        <taxon>Metazoa</taxon>
        <taxon>Ecdysozoa</taxon>
        <taxon>Arthropoda</taxon>
        <taxon>Hexapoda</taxon>
        <taxon>Insecta</taxon>
        <taxon>Pterygota</taxon>
        <taxon>Neoptera</taxon>
        <taxon>Endopterygota</taxon>
        <taxon>Diptera</taxon>
        <taxon>Nematocera</taxon>
        <taxon>Psychodoidea</taxon>
        <taxon>Psychodidae</taxon>
        <taxon>Lutzomyia</taxon>
        <taxon>Lutzomyia</taxon>
    </lineage>
</organism>
<dbReference type="AlphaFoldDB" id="A0A1B0GIB6"/>
<reference evidence="2" key="1">
    <citation type="submission" date="2020-05" db="UniProtKB">
        <authorList>
            <consortium name="EnsemblMetazoa"/>
        </authorList>
    </citation>
    <scope>IDENTIFICATION</scope>
    <source>
        <strain evidence="2">Jacobina</strain>
    </source>
</reference>
<dbReference type="VEuPathDB" id="VectorBase:LLOJ004339"/>
<feature type="region of interest" description="Disordered" evidence="1">
    <location>
        <begin position="1"/>
        <end position="30"/>
    </location>
</feature>
<evidence type="ECO:0000256" key="1">
    <source>
        <dbReference type="SAM" id="MobiDB-lite"/>
    </source>
</evidence>
<feature type="compositionally biased region" description="Polar residues" evidence="1">
    <location>
        <begin position="58"/>
        <end position="67"/>
    </location>
</feature>
<evidence type="ECO:0000313" key="3">
    <source>
        <dbReference type="Proteomes" id="UP000092461"/>
    </source>
</evidence>
<dbReference type="Proteomes" id="UP000092461">
    <property type="component" value="Unassembled WGS sequence"/>
</dbReference>
<proteinExistence type="predicted"/>
<feature type="region of interest" description="Disordered" evidence="1">
    <location>
        <begin position="111"/>
        <end position="134"/>
    </location>
</feature>
<feature type="region of interest" description="Disordered" evidence="1">
    <location>
        <begin position="48"/>
        <end position="69"/>
    </location>
</feature>
<dbReference type="EnsemblMetazoa" id="LLOJ004339-RA">
    <property type="protein sequence ID" value="LLOJ004339-PA"/>
    <property type="gene ID" value="LLOJ004339"/>
</dbReference>
<evidence type="ECO:0000313" key="2">
    <source>
        <dbReference type="EnsemblMetazoa" id="LLOJ004339-PA"/>
    </source>
</evidence>
<protein>
    <submittedName>
        <fullName evidence="2">Uncharacterized protein</fullName>
    </submittedName>
</protein>
<dbReference type="VEuPathDB" id="VectorBase:LLONM1_004622"/>
<accession>A0A1B0GIB6</accession>